<gene>
    <name evidence="7" type="ORF">E3O32_04260</name>
</gene>
<name>A0A4R8WF33_9MICO</name>
<dbReference type="InterPro" id="IPR007348">
    <property type="entry name" value="CopC_dom"/>
</dbReference>
<feature type="domain" description="CopC" evidence="6">
    <location>
        <begin position="34"/>
        <end position="127"/>
    </location>
</feature>
<comment type="subcellular location">
    <subcellularLocation>
        <location evidence="1">Cell envelope</location>
    </subcellularLocation>
</comment>
<keyword evidence="3" id="KW-0732">Signal</keyword>
<dbReference type="InterPro" id="IPR032694">
    <property type="entry name" value="CopC/D"/>
</dbReference>
<dbReference type="GO" id="GO:0046688">
    <property type="term" value="P:response to copper ion"/>
    <property type="evidence" value="ECO:0007669"/>
    <property type="project" value="InterPro"/>
</dbReference>
<feature type="transmembrane region" description="Helical" evidence="5">
    <location>
        <begin position="163"/>
        <end position="184"/>
    </location>
</feature>
<keyword evidence="5" id="KW-0812">Transmembrane</keyword>
<proteinExistence type="predicted"/>
<evidence type="ECO:0000256" key="5">
    <source>
        <dbReference type="SAM" id="Phobius"/>
    </source>
</evidence>
<keyword evidence="2" id="KW-0479">Metal-binding</keyword>
<organism evidence="7 8">
    <name type="scientific">Cryobacterium mannosilyticum</name>
    <dbReference type="NCBI Taxonomy" id="1259190"/>
    <lineage>
        <taxon>Bacteria</taxon>
        <taxon>Bacillati</taxon>
        <taxon>Actinomycetota</taxon>
        <taxon>Actinomycetes</taxon>
        <taxon>Micrococcales</taxon>
        <taxon>Microbacteriaceae</taxon>
        <taxon>Cryobacterium</taxon>
    </lineage>
</organism>
<protein>
    <submittedName>
        <fullName evidence="7">Copper resistance protein CopC</fullName>
    </submittedName>
</protein>
<evidence type="ECO:0000313" key="8">
    <source>
        <dbReference type="Proteomes" id="UP000297643"/>
    </source>
</evidence>
<sequence length="193" mass="19703">MSDPTRSRWAGGALATVALTLFLVVNSAVTASAHDQIRSTTPADGQQVTAAPTEVTLRFTEDVLSIGAVVLVVDGHGTDWTDGKVRLEGIEATQGLKPGAPDGAYQVRWRVVSADGHPVSGAFAFSVGALAPTDPTAPTTATAKPAVVDSAGEPAVDGGIPTVVVGIIGASTGIALFALVSFLVRRRTGRRHP</sequence>
<dbReference type="PANTHER" id="PTHR34820">
    <property type="entry name" value="INNER MEMBRANE PROTEIN YEBZ"/>
    <property type="match status" value="1"/>
</dbReference>
<keyword evidence="4" id="KW-0186">Copper</keyword>
<comment type="caution">
    <text evidence="7">The sequence shown here is derived from an EMBL/GenBank/DDBJ whole genome shotgun (WGS) entry which is preliminary data.</text>
</comment>
<dbReference type="GO" id="GO:0030313">
    <property type="term" value="C:cell envelope"/>
    <property type="evidence" value="ECO:0007669"/>
    <property type="project" value="UniProtKB-SubCell"/>
</dbReference>
<dbReference type="InterPro" id="IPR014756">
    <property type="entry name" value="Ig_E-set"/>
</dbReference>
<dbReference type="InterPro" id="IPR014755">
    <property type="entry name" value="Cu-Rt/internalin_Ig-like"/>
</dbReference>
<keyword evidence="5" id="KW-0472">Membrane</keyword>
<dbReference type="GO" id="GO:0042597">
    <property type="term" value="C:periplasmic space"/>
    <property type="evidence" value="ECO:0007669"/>
    <property type="project" value="InterPro"/>
</dbReference>
<dbReference type="Gene3D" id="2.60.40.1220">
    <property type="match status" value="1"/>
</dbReference>
<dbReference type="Pfam" id="PF04234">
    <property type="entry name" value="CopC"/>
    <property type="match status" value="1"/>
</dbReference>
<reference evidence="7 8" key="1">
    <citation type="submission" date="2019-03" db="EMBL/GenBank/DDBJ databases">
        <title>Genomics of glacier-inhabiting Cryobacterium strains.</title>
        <authorList>
            <person name="Liu Q."/>
            <person name="Xin Y.-H."/>
        </authorList>
    </citation>
    <scope>NUCLEOTIDE SEQUENCE [LARGE SCALE GENOMIC DNA]</scope>
    <source>
        <strain evidence="7 8">RHLT2-21</strain>
    </source>
</reference>
<dbReference type="PANTHER" id="PTHR34820:SF4">
    <property type="entry name" value="INNER MEMBRANE PROTEIN YEBZ"/>
    <property type="match status" value="1"/>
</dbReference>
<dbReference type="SUPFAM" id="SSF81296">
    <property type="entry name" value="E set domains"/>
    <property type="match status" value="1"/>
</dbReference>
<dbReference type="GO" id="GO:0006825">
    <property type="term" value="P:copper ion transport"/>
    <property type="evidence" value="ECO:0007669"/>
    <property type="project" value="InterPro"/>
</dbReference>
<evidence type="ECO:0000256" key="4">
    <source>
        <dbReference type="ARBA" id="ARBA00023008"/>
    </source>
</evidence>
<keyword evidence="8" id="KW-1185">Reference proteome</keyword>
<evidence type="ECO:0000256" key="3">
    <source>
        <dbReference type="ARBA" id="ARBA00022729"/>
    </source>
</evidence>
<dbReference type="GO" id="GO:0005886">
    <property type="term" value="C:plasma membrane"/>
    <property type="evidence" value="ECO:0007669"/>
    <property type="project" value="TreeGrafter"/>
</dbReference>
<keyword evidence="5" id="KW-1133">Transmembrane helix</keyword>
<evidence type="ECO:0000259" key="6">
    <source>
        <dbReference type="Pfam" id="PF04234"/>
    </source>
</evidence>
<dbReference type="GO" id="GO:0005507">
    <property type="term" value="F:copper ion binding"/>
    <property type="evidence" value="ECO:0007669"/>
    <property type="project" value="InterPro"/>
</dbReference>
<accession>A0A4R8WF33</accession>
<dbReference type="Proteomes" id="UP000297643">
    <property type="component" value="Unassembled WGS sequence"/>
</dbReference>
<dbReference type="EMBL" id="SOFM01000010">
    <property type="protein sequence ID" value="TFC06310.1"/>
    <property type="molecule type" value="Genomic_DNA"/>
</dbReference>
<evidence type="ECO:0000256" key="2">
    <source>
        <dbReference type="ARBA" id="ARBA00022723"/>
    </source>
</evidence>
<evidence type="ECO:0000256" key="1">
    <source>
        <dbReference type="ARBA" id="ARBA00004196"/>
    </source>
</evidence>
<dbReference type="RefSeq" id="WP_134507292.1">
    <property type="nucleotide sequence ID" value="NZ_SOFM01000010.1"/>
</dbReference>
<evidence type="ECO:0000313" key="7">
    <source>
        <dbReference type="EMBL" id="TFC06310.1"/>
    </source>
</evidence>
<dbReference type="AlphaFoldDB" id="A0A4R8WF33"/>